<dbReference type="AlphaFoldDB" id="A0A380MXV4"/>
<dbReference type="Gene3D" id="3.40.50.300">
    <property type="entry name" value="P-loop containing nucleotide triphosphate hydrolases"/>
    <property type="match status" value="1"/>
</dbReference>
<feature type="coiled-coil region" evidence="1">
    <location>
        <begin position="52"/>
        <end position="79"/>
    </location>
</feature>
<dbReference type="Proteomes" id="UP000254601">
    <property type="component" value="Unassembled WGS sequence"/>
</dbReference>
<dbReference type="EMBL" id="UHIC01000001">
    <property type="protein sequence ID" value="SUO97389.1"/>
    <property type="molecule type" value="Genomic_DNA"/>
</dbReference>
<accession>A0A380MXV4</accession>
<keyword evidence="3" id="KW-1185">Reference proteome</keyword>
<evidence type="ECO:0000256" key="1">
    <source>
        <dbReference type="SAM" id="Coils"/>
    </source>
</evidence>
<keyword evidence="1" id="KW-0175">Coiled coil</keyword>
<gene>
    <name evidence="2" type="ORF">NCTC13337_02407</name>
</gene>
<name>A0A380MXV4_9GAMM</name>
<dbReference type="RefSeq" id="WP_072576506.1">
    <property type="nucleotide sequence ID" value="NZ_LWHB01000078.1"/>
</dbReference>
<organism evidence="2 3">
    <name type="scientific">Suttonella ornithocola</name>
    <dbReference type="NCBI Taxonomy" id="279832"/>
    <lineage>
        <taxon>Bacteria</taxon>
        <taxon>Pseudomonadati</taxon>
        <taxon>Pseudomonadota</taxon>
        <taxon>Gammaproteobacteria</taxon>
        <taxon>Cardiobacteriales</taxon>
        <taxon>Cardiobacteriaceae</taxon>
        <taxon>Suttonella</taxon>
    </lineage>
</organism>
<protein>
    <submittedName>
        <fullName evidence="2">Uncharacterized protein</fullName>
    </submittedName>
</protein>
<sequence>MSLFIPHQNLYVAWKLSRQTAKVLWKLLASSSCAIAGALETMAKRLSATLENAQIIDDMMDLNEDYEALDNTLEEWEEEPEILSLAEHQSIHNELQELRHFIELAKNIQADAKGNALLKALDRAFNEMWRLGAAEKAIIFTESRKTQDYLYELLSKTEYGGDNGEGIVLFNGTNSNPSAQKIYKNNFLKITHKSSQL</sequence>
<proteinExistence type="predicted"/>
<dbReference type="InterPro" id="IPR027417">
    <property type="entry name" value="P-loop_NTPase"/>
</dbReference>
<reference evidence="2 3" key="1">
    <citation type="submission" date="2018-06" db="EMBL/GenBank/DDBJ databases">
        <authorList>
            <consortium name="Pathogen Informatics"/>
            <person name="Doyle S."/>
        </authorList>
    </citation>
    <scope>NUCLEOTIDE SEQUENCE [LARGE SCALE GENOMIC DNA]</scope>
    <source>
        <strain evidence="2 3">NCTC13337</strain>
    </source>
</reference>
<dbReference type="OrthoDB" id="9814088at2"/>
<evidence type="ECO:0000313" key="2">
    <source>
        <dbReference type="EMBL" id="SUO97389.1"/>
    </source>
</evidence>
<evidence type="ECO:0000313" key="3">
    <source>
        <dbReference type="Proteomes" id="UP000254601"/>
    </source>
</evidence>